<dbReference type="InterPro" id="IPR000757">
    <property type="entry name" value="Beta-glucanase-like"/>
</dbReference>
<evidence type="ECO:0000259" key="2">
    <source>
        <dbReference type="PROSITE" id="PS51762"/>
    </source>
</evidence>
<dbReference type="RefSeq" id="WP_371844962.1">
    <property type="nucleotide sequence ID" value="NZ_JBGMEL010000031.1"/>
</dbReference>
<name>A0ABV4NSR1_9GAMM</name>
<dbReference type="InterPro" id="IPR050546">
    <property type="entry name" value="Glycosyl_Hydrlase_16"/>
</dbReference>
<evidence type="ECO:0000313" key="3">
    <source>
        <dbReference type="EMBL" id="MFA0792579.1"/>
    </source>
</evidence>
<proteinExistence type="inferred from homology"/>
<accession>A0ABV4NSR1</accession>
<dbReference type="Proteomes" id="UP001569414">
    <property type="component" value="Unassembled WGS sequence"/>
</dbReference>
<comment type="caution">
    <text evidence="3">The sequence shown here is derived from an EMBL/GenBank/DDBJ whole genome shotgun (WGS) entry which is preliminary data.</text>
</comment>
<dbReference type="PANTHER" id="PTHR10963:SF55">
    <property type="entry name" value="GLYCOSIDE HYDROLASE FAMILY 16 PROTEIN"/>
    <property type="match status" value="1"/>
</dbReference>
<feature type="domain" description="GH16" evidence="2">
    <location>
        <begin position="21"/>
        <end position="116"/>
    </location>
</feature>
<dbReference type="Gene3D" id="2.60.120.200">
    <property type="match status" value="1"/>
</dbReference>
<organism evidence="3 4">
    <name type="scientific">Microbulbifer echini</name>
    <dbReference type="NCBI Taxonomy" id="1529067"/>
    <lineage>
        <taxon>Bacteria</taxon>
        <taxon>Pseudomonadati</taxon>
        <taxon>Pseudomonadota</taxon>
        <taxon>Gammaproteobacteria</taxon>
        <taxon>Cellvibrionales</taxon>
        <taxon>Microbulbiferaceae</taxon>
        <taxon>Microbulbifer</taxon>
    </lineage>
</organism>
<dbReference type="InterPro" id="IPR013320">
    <property type="entry name" value="ConA-like_dom_sf"/>
</dbReference>
<dbReference type="PROSITE" id="PS51762">
    <property type="entry name" value="GH16_2"/>
    <property type="match status" value="1"/>
</dbReference>
<evidence type="ECO:0000313" key="4">
    <source>
        <dbReference type="Proteomes" id="UP001569414"/>
    </source>
</evidence>
<evidence type="ECO:0000256" key="1">
    <source>
        <dbReference type="ARBA" id="ARBA00006865"/>
    </source>
</evidence>
<dbReference type="SUPFAM" id="SSF49899">
    <property type="entry name" value="Concanavalin A-like lectins/glucanases"/>
    <property type="match status" value="1"/>
</dbReference>
<protein>
    <recommendedName>
        <fullName evidence="2">GH16 domain-containing protein</fullName>
    </recommendedName>
</protein>
<reference evidence="3 4" key="1">
    <citation type="submission" date="2024-08" db="EMBL/GenBank/DDBJ databases">
        <authorList>
            <person name="Ishaq N."/>
        </authorList>
    </citation>
    <scope>NUCLEOTIDE SEQUENCE [LARGE SCALE GENOMIC DNA]</scope>
    <source>
        <strain evidence="3 4">JCM 30400</strain>
    </source>
</reference>
<dbReference type="EMBL" id="JBGMEL010000031">
    <property type="protein sequence ID" value="MFA0792579.1"/>
    <property type="molecule type" value="Genomic_DNA"/>
</dbReference>
<dbReference type="PROSITE" id="PS51257">
    <property type="entry name" value="PROKAR_LIPOPROTEIN"/>
    <property type="match status" value="1"/>
</dbReference>
<keyword evidence="4" id="KW-1185">Reference proteome</keyword>
<gene>
    <name evidence="3" type="ORF">ACCI51_18740</name>
</gene>
<dbReference type="PANTHER" id="PTHR10963">
    <property type="entry name" value="GLYCOSYL HYDROLASE-RELATED"/>
    <property type="match status" value="1"/>
</dbReference>
<sequence length="116" mass="12807">MHLKKSVMLFTIVTACAPLSTTAKTQVWQDNFGGVGINRSVWTYDVGNSGWGNNELQNYTDDNTNAYIENGNLVIQALRNTDGSFSSARLKTLGRLSYKYGTIEARIKLPDLDTGL</sequence>
<comment type="similarity">
    <text evidence="1">Belongs to the glycosyl hydrolase 16 family.</text>
</comment>
<dbReference type="CDD" id="cd08023">
    <property type="entry name" value="GH16_laminarinase_like"/>
    <property type="match status" value="1"/>
</dbReference>